<name>A0A368S2K0_SETIT</name>
<proteinExistence type="predicted"/>
<reference evidence="1" key="2">
    <citation type="submission" date="2015-07" db="EMBL/GenBank/DDBJ databases">
        <authorList>
            <person name="Noorani M."/>
        </authorList>
    </citation>
    <scope>NUCLEOTIDE SEQUENCE</scope>
    <source>
        <strain evidence="1">Yugu1</strain>
    </source>
</reference>
<evidence type="ECO:0000313" key="1">
    <source>
        <dbReference type="EMBL" id="RCV36655.1"/>
    </source>
</evidence>
<gene>
    <name evidence="1" type="ORF">SETIT_7G335600v2</name>
</gene>
<reference evidence="1" key="1">
    <citation type="journal article" date="2012" name="Nat. Biotechnol.">
        <title>Reference genome sequence of the model plant Setaria.</title>
        <authorList>
            <person name="Bennetzen J.L."/>
            <person name="Schmutz J."/>
            <person name="Wang H."/>
            <person name="Percifield R."/>
            <person name="Hawkins J."/>
            <person name="Pontaroli A.C."/>
            <person name="Estep M."/>
            <person name="Feng L."/>
            <person name="Vaughn J.N."/>
            <person name="Grimwood J."/>
            <person name="Jenkins J."/>
            <person name="Barry K."/>
            <person name="Lindquist E."/>
            <person name="Hellsten U."/>
            <person name="Deshpande S."/>
            <person name="Wang X."/>
            <person name="Wu X."/>
            <person name="Mitros T."/>
            <person name="Triplett J."/>
            <person name="Yang X."/>
            <person name="Ye C.Y."/>
            <person name="Mauro-Herrera M."/>
            <person name="Wang L."/>
            <person name="Li P."/>
            <person name="Sharma M."/>
            <person name="Sharma R."/>
            <person name="Ronald P.C."/>
            <person name="Panaud O."/>
            <person name="Kellogg E.A."/>
            <person name="Brutnell T.P."/>
            <person name="Doust A.N."/>
            <person name="Tuskan G.A."/>
            <person name="Rokhsar D."/>
            <person name="Devos K.M."/>
        </authorList>
    </citation>
    <scope>NUCLEOTIDE SEQUENCE [LARGE SCALE GENOMIC DNA]</scope>
    <source>
        <strain evidence="1">Yugu1</strain>
    </source>
</reference>
<accession>A0A368S2K0</accession>
<sequence length="179" mass="21327">MVLLKPHHFKSSRTLWLSQTVLMKQYHLNKSRMLRLSKMLLQESHHFNMSRILWLSQTVLLKPYHLNKSRILRLPKMVLLEPHPFNKIRKLSFNYYGKSATPYFEAEIKAMKIRNLYEMSIHYNDIHHDCEELAIVIRDHYDSVLEDLRGSLVKYLVAHAVEVKMAEEAVLKIHGRPIR</sequence>
<dbReference type="OrthoDB" id="10614782at2759"/>
<dbReference type="EMBL" id="CM003534">
    <property type="protein sequence ID" value="RCV36655.1"/>
    <property type="molecule type" value="Genomic_DNA"/>
</dbReference>
<protein>
    <submittedName>
        <fullName evidence="1">Uncharacterized protein</fullName>
    </submittedName>
</protein>
<organism evidence="1">
    <name type="scientific">Setaria italica</name>
    <name type="common">Foxtail millet</name>
    <name type="synonym">Panicum italicum</name>
    <dbReference type="NCBI Taxonomy" id="4555"/>
    <lineage>
        <taxon>Eukaryota</taxon>
        <taxon>Viridiplantae</taxon>
        <taxon>Streptophyta</taxon>
        <taxon>Embryophyta</taxon>
        <taxon>Tracheophyta</taxon>
        <taxon>Spermatophyta</taxon>
        <taxon>Magnoliopsida</taxon>
        <taxon>Liliopsida</taxon>
        <taxon>Poales</taxon>
        <taxon>Poaceae</taxon>
        <taxon>PACMAD clade</taxon>
        <taxon>Panicoideae</taxon>
        <taxon>Panicodae</taxon>
        <taxon>Paniceae</taxon>
        <taxon>Cenchrinae</taxon>
        <taxon>Setaria</taxon>
    </lineage>
</organism>
<dbReference type="AlphaFoldDB" id="A0A368S2K0"/>